<evidence type="ECO:0000256" key="4">
    <source>
        <dbReference type="ARBA" id="ARBA00022692"/>
    </source>
</evidence>
<dbReference type="InterPro" id="IPR000515">
    <property type="entry name" value="MetI-like"/>
</dbReference>
<dbReference type="EMBL" id="BMFV01000015">
    <property type="protein sequence ID" value="GGH82429.1"/>
    <property type="molecule type" value="Genomic_DNA"/>
</dbReference>
<comment type="similarity">
    <text evidence="7">Belongs to the binding-protein-dependent transport system permease family.</text>
</comment>
<feature type="transmembrane region" description="Helical" evidence="7">
    <location>
        <begin position="105"/>
        <end position="123"/>
    </location>
</feature>
<sequence>MKSAWKRNWVGFFFLGPWLIGLIGFTTIPMLTSLYFSFTKYDMFTPPNWAGLANYIEIFHDPKFYSSVKVTAIYVLLSVPLQLIFALLVAVLLNRGIRAVRLYRAAYYVPSLFGGSVAVALLWRQVFDSEGLLNSVLGVFGISGHNWISTPSTSIYTLIILAIWQFGAPMVIFLAGLKQIPVDLYEAARIDGANKFQQFFKITLPMLTPIIFFNLIMEIIHAFQAFTPAYIVSGGTGGPLDSTLFYTLYLYQKGFTEFHMGYASALAWLLLVTIAIVTGLVFASSKKWVFYQE</sequence>
<dbReference type="PROSITE" id="PS50928">
    <property type="entry name" value="ABC_TM1"/>
    <property type="match status" value="1"/>
</dbReference>
<reference evidence="9" key="2">
    <citation type="submission" date="2020-09" db="EMBL/GenBank/DDBJ databases">
        <authorList>
            <person name="Sun Q."/>
            <person name="Zhou Y."/>
        </authorList>
    </citation>
    <scope>NUCLEOTIDE SEQUENCE</scope>
    <source>
        <strain evidence="9">CGMCC 1.12777</strain>
    </source>
</reference>
<feature type="transmembrane region" description="Helical" evidence="7">
    <location>
        <begin position="155"/>
        <end position="177"/>
    </location>
</feature>
<organism evidence="9 10">
    <name type="scientific">Pullulanibacillus pueri</name>
    <dbReference type="NCBI Taxonomy" id="1437324"/>
    <lineage>
        <taxon>Bacteria</taxon>
        <taxon>Bacillati</taxon>
        <taxon>Bacillota</taxon>
        <taxon>Bacilli</taxon>
        <taxon>Bacillales</taxon>
        <taxon>Sporolactobacillaceae</taxon>
        <taxon>Pullulanibacillus</taxon>
    </lineage>
</organism>
<dbReference type="Pfam" id="PF00528">
    <property type="entry name" value="BPD_transp_1"/>
    <property type="match status" value="1"/>
</dbReference>
<dbReference type="RefSeq" id="WP_229745540.1">
    <property type="nucleotide sequence ID" value="NZ_BMFV01000015.1"/>
</dbReference>
<dbReference type="Gene3D" id="1.10.3720.10">
    <property type="entry name" value="MetI-like"/>
    <property type="match status" value="1"/>
</dbReference>
<evidence type="ECO:0000256" key="5">
    <source>
        <dbReference type="ARBA" id="ARBA00022989"/>
    </source>
</evidence>
<name>A0A8J3EMX4_9BACL</name>
<evidence type="ECO:0000256" key="1">
    <source>
        <dbReference type="ARBA" id="ARBA00004651"/>
    </source>
</evidence>
<keyword evidence="3" id="KW-1003">Cell membrane</keyword>
<feature type="transmembrane region" description="Helical" evidence="7">
    <location>
        <begin position="12"/>
        <end position="38"/>
    </location>
</feature>
<keyword evidence="5 7" id="KW-1133">Transmembrane helix</keyword>
<keyword evidence="4 7" id="KW-0812">Transmembrane</keyword>
<gene>
    <name evidence="9" type="ORF">GCM10007096_21800</name>
</gene>
<comment type="subcellular location">
    <subcellularLocation>
        <location evidence="1 7">Cell membrane</location>
        <topology evidence="1 7">Multi-pass membrane protein</topology>
    </subcellularLocation>
</comment>
<evidence type="ECO:0000313" key="10">
    <source>
        <dbReference type="Proteomes" id="UP000656813"/>
    </source>
</evidence>
<evidence type="ECO:0000256" key="3">
    <source>
        <dbReference type="ARBA" id="ARBA00022475"/>
    </source>
</evidence>
<dbReference type="CDD" id="cd06261">
    <property type="entry name" value="TM_PBP2"/>
    <property type="match status" value="1"/>
</dbReference>
<feature type="transmembrane region" description="Helical" evidence="7">
    <location>
        <begin position="263"/>
        <end position="283"/>
    </location>
</feature>
<keyword evidence="2 7" id="KW-0813">Transport</keyword>
<comment type="caution">
    <text evidence="9">The sequence shown here is derived from an EMBL/GenBank/DDBJ whole genome shotgun (WGS) entry which is preliminary data.</text>
</comment>
<feature type="transmembrane region" description="Helical" evidence="7">
    <location>
        <begin position="198"/>
        <end position="223"/>
    </location>
</feature>
<evidence type="ECO:0000313" key="9">
    <source>
        <dbReference type="EMBL" id="GGH82429.1"/>
    </source>
</evidence>
<feature type="domain" description="ABC transmembrane type-1" evidence="8">
    <location>
        <begin position="68"/>
        <end position="281"/>
    </location>
</feature>
<accession>A0A8J3EMX4</accession>
<keyword evidence="10" id="KW-1185">Reference proteome</keyword>
<dbReference type="SUPFAM" id="SSF161098">
    <property type="entry name" value="MetI-like"/>
    <property type="match status" value="1"/>
</dbReference>
<dbReference type="AlphaFoldDB" id="A0A8J3EMX4"/>
<dbReference type="Proteomes" id="UP000656813">
    <property type="component" value="Unassembled WGS sequence"/>
</dbReference>
<dbReference type="GO" id="GO:0055085">
    <property type="term" value="P:transmembrane transport"/>
    <property type="evidence" value="ECO:0007669"/>
    <property type="project" value="InterPro"/>
</dbReference>
<dbReference type="InterPro" id="IPR051393">
    <property type="entry name" value="ABC_transporter_permease"/>
</dbReference>
<reference evidence="9" key="1">
    <citation type="journal article" date="2014" name="Int. J. Syst. Evol. Microbiol.">
        <title>Complete genome sequence of Corynebacterium casei LMG S-19264T (=DSM 44701T), isolated from a smear-ripened cheese.</title>
        <authorList>
            <consortium name="US DOE Joint Genome Institute (JGI-PGF)"/>
            <person name="Walter F."/>
            <person name="Albersmeier A."/>
            <person name="Kalinowski J."/>
            <person name="Ruckert C."/>
        </authorList>
    </citation>
    <scope>NUCLEOTIDE SEQUENCE</scope>
    <source>
        <strain evidence="9">CGMCC 1.12777</strain>
    </source>
</reference>
<evidence type="ECO:0000256" key="7">
    <source>
        <dbReference type="RuleBase" id="RU363032"/>
    </source>
</evidence>
<evidence type="ECO:0000256" key="6">
    <source>
        <dbReference type="ARBA" id="ARBA00023136"/>
    </source>
</evidence>
<evidence type="ECO:0000259" key="8">
    <source>
        <dbReference type="PROSITE" id="PS50928"/>
    </source>
</evidence>
<proteinExistence type="inferred from homology"/>
<keyword evidence="6 7" id="KW-0472">Membrane</keyword>
<feature type="transmembrane region" description="Helical" evidence="7">
    <location>
        <begin position="72"/>
        <end position="93"/>
    </location>
</feature>
<protein>
    <submittedName>
        <fullName evidence="9">ABC transporter permease</fullName>
    </submittedName>
</protein>
<evidence type="ECO:0000256" key="2">
    <source>
        <dbReference type="ARBA" id="ARBA00022448"/>
    </source>
</evidence>
<dbReference type="PANTHER" id="PTHR30193">
    <property type="entry name" value="ABC TRANSPORTER PERMEASE PROTEIN"/>
    <property type="match status" value="1"/>
</dbReference>
<dbReference type="PANTHER" id="PTHR30193:SF1">
    <property type="entry name" value="ABC TRANSPORTER PERMEASE PROTEIN YESP-RELATED"/>
    <property type="match status" value="1"/>
</dbReference>
<dbReference type="InterPro" id="IPR035906">
    <property type="entry name" value="MetI-like_sf"/>
</dbReference>
<dbReference type="GO" id="GO:0005886">
    <property type="term" value="C:plasma membrane"/>
    <property type="evidence" value="ECO:0007669"/>
    <property type="project" value="UniProtKB-SubCell"/>
</dbReference>